<protein>
    <submittedName>
        <fullName evidence="4">Cation-transporting ATPase CA1</fullName>
    </submittedName>
</protein>
<evidence type="ECO:0000313" key="4">
    <source>
        <dbReference type="EMBL" id="PNH06672.1"/>
    </source>
</evidence>
<name>A0A2J8A2D6_9CHLO</name>
<proteinExistence type="predicted"/>
<dbReference type="EMBL" id="PGGS01000221">
    <property type="protein sequence ID" value="PNH06672.1"/>
    <property type="molecule type" value="Genomic_DNA"/>
</dbReference>
<dbReference type="PANTHER" id="PTHR42861">
    <property type="entry name" value="CALCIUM-TRANSPORTING ATPASE"/>
    <property type="match status" value="1"/>
</dbReference>
<dbReference type="Gene3D" id="2.70.150.10">
    <property type="entry name" value="Calcium-transporting ATPase, cytoplasmic transduction domain A"/>
    <property type="match status" value="1"/>
</dbReference>
<feature type="region of interest" description="Disordered" evidence="1">
    <location>
        <begin position="106"/>
        <end position="130"/>
    </location>
</feature>
<evidence type="ECO:0000259" key="3">
    <source>
        <dbReference type="SMART" id="SM00831"/>
    </source>
</evidence>
<dbReference type="InterPro" id="IPR023298">
    <property type="entry name" value="ATPase_P-typ_TM_dom_sf"/>
</dbReference>
<feature type="transmembrane region" description="Helical" evidence="2">
    <location>
        <begin position="83"/>
        <end position="101"/>
    </location>
</feature>
<reference evidence="4 5" key="1">
    <citation type="journal article" date="2017" name="Mol. Biol. Evol.">
        <title>The 4-celled Tetrabaena socialis nuclear genome reveals the essential components for genetic control of cell number at the origin of multicellularity in the volvocine lineage.</title>
        <authorList>
            <person name="Featherston J."/>
            <person name="Arakaki Y."/>
            <person name="Hanschen E.R."/>
            <person name="Ferris P.J."/>
            <person name="Michod R.E."/>
            <person name="Olson B.J.S.C."/>
            <person name="Nozaki H."/>
            <person name="Durand P.M."/>
        </authorList>
    </citation>
    <scope>NUCLEOTIDE SEQUENCE [LARGE SCALE GENOMIC DNA]</scope>
    <source>
        <strain evidence="4 5">NIES-571</strain>
    </source>
</reference>
<gene>
    <name evidence="4" type="ORF">TSOC_006923</name>
</gene>
<dbReference type="OrthoDB" id="3352408at2759"/>
<keyword evidence="5" id="KW-1185">Reference proteome</keyword>
<comment type="caution">
    <text evidence="4">The sequence shown here is derived from an EMBL/GenBank/DDBJ whole genome shotgun (WGS) entry which is preliminary data.</text>
</comment>
<feature type="transmembrane region" description="Helical" evidence="2">
    <location>
        <begin position="60"/>
        <end position="77"/>
    </location>
</feature>
<dbReference type="Gene3D" id="1.20.1110.10">
    <property type="entry name" value="Calcium-transporting ATPase, transmembrane domain"/>
    <property type="match status" value="1"/>
</dbReference>
<keyword evidence="2" id="KW-0812">Transmembrane</keyword>
<dbReference type="SUPFAM" id="SSF81665">
    <property type="entry name" value="Calcium ATPase, transmembrane domain M"/>
    <property type="match status" value="1"/>
</dbReference>
<sequence length="130" mass="13551">MNNSHAVDVAQVAAYLSVDLDAGLSDSDVFKARSRYGRNELAPEEGTPLWKLILKQFDDLLVKILLAAAVADFIIAMSDGDGILGALVEPCVIILILIANGEGRGCGTPNQEGPQNRGGYLPAPSTAGSG</sequence>
<accession>A0A2J8A2D6</accession>
<dbReference type="AlphaFoldDB" id="A0A2J8A2D6"/>
<dbReference type="InterPro" id="IPR004014">
    <property type="entry name" value="ATPase_P-typ_cation-transptr_N"/>
</dbReference>
<dbReference type="SMART" id="SM00831">
    <property type="entry name" value="Cation_ATPase_N"/>
    <property type="match status" value="1"/>
</dbReference>
<keyword evidence="2" id="KW-1133">Transmembrane helix</keyword>
<evidence type="ECO:0000256" key="2">
    <source>
        <dbReference type="SAM" id="Phobius"/>
    </source>
</evidence>
<evidence type="ECO:0000256" key="1">
    <source>
        <dbReference type="SAM" id="MobiDB-lite"/>
    </source>
</evidence>
<dbReference type="Proteomes" id="UP000236333">
    <property type="component" value="Unassembled WGS sequence"/>
</dbReference>
<feature type="domain" description="Cation-transporting P-type ATPase N-terminal" evidence="3">
    <location>
        <begin position="3"/>
        <end position="77"/>
    </location>
</feature>
<dbReference type="Pfam" id="PF00690">
    <property type="entry name" value="Cation_ATPase_N"/>
    <property type="match status" value="1"/>
</dbReference>
<keyword evidence="2" id="KW-0472">Membrane</keyword>
<organism evidence="4 5">
    <name type="scientific">Tetrabaena socialis</name>
    <dbReference type="NCBI Taxonomy" id="47790"/>
    <lineage>
        <taxon>Eukaryota</taxon>
        <taxon>Viridiplantae</taxon>
        <taxon>Chlorophyta</taxon>
        <taxon>core chlorophytes</taxon>
        <taxon>Chlorophyceae</taxon>
        <taxon>CS clade</taxon>
        <taxon>Chlamydomonadales</taxon>
        <taxon>Tetrabaenaceae</taxon>
        <taxon>Tetrabaena</taxon>
    </lineage>
</organism>
<evidence type="ECO:0000313" key="5">
    <source>
        <dbReference type="Proteomes" id="UP000236333"/>
    </source>
</evidence>